<feature type="domain" description="Glycosyltransferase 2-like" evidence="1">
    <location>
        <begin position="7"/>
        <end position="139"/>
    </location>
</feature>
<dbReference type="InterPro" id="IPR029044">
    <property type="entry name" value="Nucleotide-diphossugar_trans"/>
</dbReference>
<dbReference type="EMBL" id="JBHLTQ010000001">
    <property type="protein sequence ID" value="MFC0603403.1"/>
    <property type="molecule type" value="Genomic_DNA"/>
</dbReference>
<dbReference type="PANTHER" id="PTHR22916:SF3">
    <property type="entry name" value="UDP-GLCNAC:BETAGAL BETA-1,3-N-ACETYLGLUCOSAMINYLTRANSFERASE-LIKE PROTEIN 1"/>
    <property type="match status" value="1"/>
</dbReference>
<dbReference type="Pfam" id="PF00535">
    <property type="entry name" value="Glycos_transf_2"/>
    <property type="match status" value="1"/>
</dbReference>
<dbReference type="RefSeq" id="WP_386059155.1">
    <property type="nucleotide sequence ID" value="NZ_JBHLTQ010000001.1"/>
</dbReference>
<comment type="caution">
    <text evidence="2">The sequence shown here is derived from an EMBL/GenBank/DDBJ whole genome shotgun (WGS) entry which is preliminary data.</text>
</comment>
<keyword evidence="3" id="KW-1185">Reference proteome</keyword>
<evidence type="ECO:0000313" key="2">
    <source>
        <dbReference type="EMBL" id="MFC0603403.1"/>
    </source>
</evidence>
<reference evidence="2 3" key="1">
    <citation type="submission" date="2024-09" db="EMBL/GenBank/DDBJ databases">
        <authorList>
            <person name="Sun Q."/>
            <person name="Mori K."/>
        </authorList>
    </citation>
    <scope>NUCLEOTIDE SEQUENCE [LARGE SCALE GENOMIC DNA]</scope>
    <source>
        <strain evidence="2 3">NCAIM B.02481</strain>
    </source>
</reference>
<dbReference type="PANTHER" id="PTHR22916">
    <property type="entry name" value="GLYCOSYLTRANSFERASE"/>
    <property type="match status" value="1"/>
</dbReference>
<evidence type="ECO:0000259" key="1">
    <source>
        <dbReference type="Pfam" id="PF00535"/>
    </source>
</evidence>
<dbReference type="SUPFAM" id="SSF53448">
    <property type="entry name" value="Nucleotide-diphospho-sugar transferases"/>
    <property type="match status" value="1"/>
</dbReference>
<proteinExistence type="predicted"/>
<sequence>MSNPLITIAIPTWNRATILDKALNALLPQIENNKDKIEIVISDNGSDDNTSEIIEKHISLHNTLNIVHFTQRKNTGYYGNFKKCRELSNGDYFWLLSDNDYVANGLINYLLDILINNQPSFVFLRDWKHDAKVGAYSSFKSSVYTVKEGIEKFNYKTTLISAVVFNNDKSNDTVLFEKFNENTFLGFAYFLQSLKNKDKAFEIIGTSLFINDAKVSFNAFKSFGVDLMACFKFAIEENILSKETVAVFINKVITGLTVKHYILYRITGSLHGKKHKKEDVDKLITEGFSDYKAYHEELKPLQESSGLKFYILVFKKHLFKIIKEQLLKK</sequence>
<dbReference type="Proteomes" id="UP001589832">
    <property type="component" value="Unassembled WGS sequence"/>
</dbReference>
<gene>
    <name evidence="2" type="ORF">ACFFGA_02475</name>
</gene>
<accession>A0ABV6Q555</accession>
<evidence type="ECO:0000313" key="3">
    <source>
        <dbReference type="Proteomes" id="UP001589832"/>
    </source>
</evidence>
<name>A0ABV6Q555_9FLAO</name>
<dbReference type="InterPro" id="IPR001173">
    <property type="entry name" value="Glyco_trans_2-like"/>
</dbReference>
<organism evidence="2 3">
    <name type="scientific">Winogradskyella pulchriflava</name>
    <dbReference type="NCBI Taxonomy" id="1110688"/>
    <lineage>
        <taxon>Bacteria</taxon>
        <taxon>Pseudomonadati</taxon>
        <taxon>Bacteroidota</taxon>
        <taxon>Flavobacteriia</taxon>
        <taxon>Flavobacteriales</taxon>
        <taxon>Flavobacteriaceae</taxon>
        <taxon>Winogradskyella</taxon>
    </lineage>
</organism>
<dbReference type="Gene3D" id="3.90.550.10">
    <property type="entry name" value="Spore Coat Polysaccharide Biosynthesis Protein SpsA, Chain A"/>
    <property type="match status" value="1"/>
</dbReference>
<protein>
    <submittedName>
        <fullName evidence="2">Glycosyltransferase family 2 protein</fullName>
    </submittedName>
</protein>
<dbReference type="CDD" id="cd00761">
    <property type="entry name" value="Glyco_tranf_GTA_type"/>
    <property type="match status" value="1"/>
</dbReference>